<sequence length="77" mass="8208">FTQLAAEGKTEGLWFRTFATSGVQAAMGAKVAADQGYKSVAIFYKNDDWEPDRGELVAAEREALGIGVRGAVARNDG</sequence>
<dbReference type="EMBL" id="SLTR01000710">
    <property type="protein sequence ID" value="TDA74334.1"/>
    <property type="molecule type" value="Genomic_DNA"/>
</dbReference>
<feature type="non-terminal residue" evidence="1">
    <location>
        <position position="1"/>
    </location>
</feature>
<gene>
    <name evidence="1" type="ORF">E0702_18305</name>
</gene>
<dbReference type="Gene3D" id="3.40.50.2300">
    <property type="match status" value="1"/>
</dbReference>
<evidence type="ECO:0000313" key="1">
    <source>
        <dbReference type="EMBL" id="TDA74334.1"/>
    </source>
</evidence>
<protein>
    <submittedName>
        <fullName evidence="1">ABC transporter substrate-binding protein</fullName>
    </submittedName>
</protein>
<reference evidence="1 2" key="1">
    <citation type="submission" date="2019-03" db="EMBL/GenBank/DDBJ databases">
        <title>Halomonas marinisediminis sp. nov., a moderately halophilic bacterium isolated from the Bohai Gulf.</title>
        <authorList>
            <person name="Ji X."/>
        </authorList>
    </citation>
    <scope>NUCLEOTIDE SEQUENCE [LARGE SCALE GENOMIC DNA]</scope>
    <source>
        <strain evidence="1 2">204</strain>
    </source>
</reference>
<keyword evidence="2" id="KW-1185">Reference proteome</keyword>
<name>A0ABY2D4C8_9GAMM</name>
<dbReference type="SUPFAM" id="SSF53822">
    <property type="entry name" value="Periplasmic binding protein-like I"/>
    <property type="match status" value="1"/>
</dbReference>
<dbReference type="InterPro" id="IPR028082">
    <property type="entry name" value="Peripla_BP_I"/>
</dbReference>
<organism evidence="1 2">
    <name type="scientific">Halomonas marinisediminis</name>
    <dbReference type="NCBI Taxonomy" id="2546095"/>
    <lineage>
        <taxon>Bacteria</taxon>
        <taxon>Pseudomonadati</taxon>
        <taxon>Pseudomonadota</taxon>
        <taxon>Gammaproteobacteria</taxon>
        <taxon>Oceanospirillales</taxon>
        <taxon>Halomonadaceae</taxon>
        <taxon>Halomonas</taxon>
    </lineage>
</organism>
<dbReference type="Proteomes" id="UP000294823">
    <property type="component" value="Unassembled WGS sequence"/>
</dbReference>
<feature type="non-terminal residue" evidence="1">
    <location>
        <position position="77"/>
    </location>
</feature>
<evidence type="ECO:0000313" key="2">
    <source>
        <dbReference type="Proteomes" id="UP000294823"/>
    </source>
</evidence>
<proteinExistence type="predicted"/>
<comment type="caution">
    <text evidence="1">The sequence shown here is derived from an EMBL/GenBank/DDBJ whole genome shotgun (WGS) entry which is preliminary data.</text>
</comment>
<accession>A0ABY2D4C8</accession>